<accession>A0A317DYG8</accession>
<dbReference type="EMBL" id="QGLE01000011">
    <property type="protein sequence ID" value="PWR19404.1"/>
    <property type="molecule type" value="Genomic_DNA"/>
</dbReference>
<comment type="caution">
    <text evidence="2">The sequence shown here is derived from an EMBL/GenBank/DDBJ whole genome shotgun (WGS) entry which is preliminary data.</text>
</comment>
<evidence type="ECO:0008006" key="4">
    <source>
        <dbReference type="Google" id="ProtNLM"/>
    </source>
</evidence>
<reference evidence="2 3" key="1">
    <citation type="submission" date="2018-05" db="EMBL/GenBank/DDBJ databases">
        <title>Zavarzinia sp. HR-AS.</title>
        <authorList>
            <person name="Lee Y."/>
            <person name="Jeon C.O."/>
        </authorList>
    </citation>
    <scope>NUCLEOTIDE SEQUENCE [LARGE SCALE GENOMIC DNA]</scope>
    <source>
        <strain evidence="2 3">HR-AS</strain>
    </source>
</reference>
<protein>
    <recommendedName>
        <fullName evidence="4">DUF3775 domain-containing protein</fullName>
    </recommendedName>
</protein>
<sequence length="138" mass="15016">MADAGDLTISLEKLAYFVVKVREYDVKDAPSDVDGSSNASDDGMVSVLEDHGDDPVRAELYAFIKGLNDDEKVDLVALVWLGRGDGDADDWEELRAQAAANNHRTARYLLGIPLVGDFVEEGLEQLGASLSELETEML</sequence>
<evidence type="ECO:0000313" key="2">
    <source>
        <dbReference type="EMBL" id="PWR19404.1"/>
    </source>
</evidence>
<keyword evidence="3" id="KW-1185">Reference proteome</keyword>
<gene>
    <name evidence="2" type="ORF">DKG74_16535</name>
</gene>
<evidence type="ECO:0000256" key="1">
    <source>
        <dbReference type="SAM" id="MobiDB-lite"/>
    </source>
</evidence>
<organism evidence="2 3">
    <name type="scientific">Zavarzinia aquatilis</name>
    <dbReference type="NCBI Taxonomy" id="2211142"/>
    <lineage>
        <taxon>Bacteria</taxon>
        <taxon>Pseudomonadati</taxon>
        <taxon>Pseudomonadota</taxon>
        <taxon>Alphaproteobacteria</taxon>
        <taxon>Rhodospirillales</taxon>
        <taxon>Zavarziniaceae</taxon>
        <taxon>Zavarzinia</taxon>
    </lineage>
</organism>
<name>A0A317DYG8_9PROT</name>
<dbReference type="Proteomes" id="UP000245461">
    <property type="component" value="Unassembled WGS sequence"/>
</dbReference>
<proteinExistence type="predicted"/>
<dbReference type="InterPro" id="IPR022254">
    <property type="entry name" value="DUF3775"/>
</dbReference>
<evidence type="ECO:0000313" key="3">
    <source>
        <dbReference type="Proteomes" id="UP000245461"/>
    </source>
</evidence>
<feature type="region of interest" description="Disordered" evidence="1">
    <location>
        <begin position="28"/>
        <end position="50"/>
    </location>
</feature>
<dbReference type="Pfam" id="PF12616">
    <property type="entry name" value="DUF3775"/>
    <property type="match status" value="1"/>
</dbReference>
<dbReference type="AlphaFoldDB" id="A0A317DYG8"/>
<dbReference type="OrthoDB" id="5641374at2"/>
<dbReference type="RefSeq" id="WP_109907286.1">
    <property type="nucleotide sequence ID" value="NZ_QGLE01000011.1"/>
</dbReference>